<evidence type="ECO:0000313" key="4">
    <source>
        <dbReference type="Proteomes" id="UP000551878"/>
    </source>
</evidence>
<dbReference type="InterPro" id="IPR021027">
    <property type="entry name" value="Transposase_put_HTH"/>
</dbReference>
<evidence type="ECO:0000259" key="1">
    <source>
        <dbReference type="Pfam" id="PF01385"/>
    </source>
</evidence>
<feature type="domain" description="Transposase putative helix-turn-helix" evidence="2">
    <location>
        <begin position="1"/>
        <end position="41"/>
    </location>
</feature>
<dbReference type="Pfam" id="PF01385">
    <property type="entry name" value="OrfB_IS605"/>
    <property type="match status" value="1"/>
</dbReference>
<gene>
    <name evidence="3" type="ORF">HNQ41_003378</name>
</gene>
<comment type="caution">
    <text evidence="3">The sequence shown here is derived from an EMBL/GenBank/DDBJ whole genome shotgun (WGS) entry which is preliminary data.</text>
</comment>
<organism evidence="3 4">
    <name type="scientific">Texcoconibacillus texcoconensis</name>
    <dbReference type="NCBI Taxonomy" id="1095777"/>
    <lineage>
        <taxon>Bacteria</taxon>
        <taxon>Bacillati</taxon>
        <taxon>Bacillota</taxon>
        <taxon>Bacilli</taxon>
        <taxon>Bacillales</taxon>
        <taxon>Bacillaceae</taxon>
        <taxon>Texcoconibacillus</taxon>
    </lineage>
</organism>
<accession>A0A840QV70</accession>
<evidence type="ECO:0000313" key="3">
    <source>
        <dbReference type="EMBL" id="MBB5175137.1"/>
    </source>
</evidence>
<proteinExistence type="predicted"/>
<dbReference type="EMBL" id="JACHHB010000034">
    <property type="protein sequence ID" value="MBB5175137.1"/>
    <property type="molecule type" value="Genomic_DNA"/>
</dbReference>
<sequence>MKVKKAYKFRIYPNQKQMVFINKTMGCSRLVYNYFVGKQKEKDAYWYIVNEMVQNGQLTKNNWKGEFFNKHKSITAVRELKKYYPFLKEVDSIALPKSVEDVNDAYTRYYKKQNRAPRFKTKKHPVQSYTTKCVNGNIAVLDKHIKLPKIGNVRFAKSREVDGRIMRATIRRNPSGRYFISILFETEVEKFKKTNSAVGIDVGLKDFATLSDGTVYSNPRLFRKLEEKLAKAQRVMSRRTIGGSNWHKQKIKVARLYEKIAHARKDMLDKITTERYAS</sequence>
<feature type="domain" description="Probable transposase IS891/IS1136/IS1341" evidence="1">
    <location>
        <begin position="184"/>
        <end position="274"/>
    </location>
</feature>
<dbReference type="InterPro" id="IPR001959">
    <property type="entry name" value="Transposase"/>
</dbReference>
<reference evidence="3 4" key="1">
    <citation type="submission" date="2020-08" db="EMBL/GenBank/DDBJ databases">
        <title>Genomic Encyclopedia of Type Strains, Phase IV (KMG-IV): sequencing the most valuable type-strain genomes for metagenomic binning, comparative biology and taxonomic classification.</title>
        <authorList>
            <person name="Goeker M."/>
        </authorList>
    </citation>
    <scope>NUCLEOTIDE SEQUENCE [LARGE SCALE GENOMIC DNA]</scope>
    <source>
        <strain evidence="3 4">DSM 24696</strain>
    </source>
</reference>
<name>A0A840QV70_9BACI</name>
<evidence type="ECO:0000259" key="2">
    <source>
        <dbReference type="Pfam" id="PF12323"/>
    </source>
</evidence>
<dbReference type="Proteomes" id="UP000551878">
    <property type="component" value="Unassembled WGS sequence"/>
</dbReference>
<dbReference type="AlphaFoldDB" id="A0A840QV70"/>
<protein>
    <submittedName>
        <fullName evidence="3">Putative transposase</fullName>
    </submittedName>
</protein>
<dbReference type="Pfam" id="PF12323">
    <property type="entry name" value="HTH_OrfB_IS605"/>
    <property type="match status" value="1"/>
</dbReference>
<dbReference type="NCBIfam" id="NF040570">
    <property type="entry name" value="guided_TnpB"/>
    <property type="match status" value="1"/>
</dbReference>
<keyword evidence="4" id="KW-1185">Reference proteome</keyword>